<dbReference type="Proteomes" id="UP000651452">
    <property type="component" value="Unassembled WGS sequence"/>
</dbReference>
<keyword evidence="6" id="KW-0539">Nucleus</keyword>
<evidence type="ECO:0000256" key="2">
    <source>
        <dbReference type="ARBA" id="ARBA00022833"/>
    </source>
</evidence>
<dbReference type="GO" id="GO:0046872">
    <property type="term" value="F:metal ion binding"/>
    <property type="evidence" value="ECO:0007669"/>
    <property type="project" value="UniProtKB-KW"/>
</dbReference>
<evidence type="ECO:0000256" key="5">
    <source>
        <dbReference type="ARBA" id="ARBA00023163"/>
    </source>
</evidence>
<keyword evidence="2" id="KW-0862">Zinc</keyword>
<organism evidence="7 8">
    <name type="scientific">Ascochyta lentis</name>
    <dbReference type="NCBI Taxonomy" id="205686"/>
    <lineage>
        <taxon>Eukaryota</taxon>
        <taxon>Fungi</taxon>
        <taxon>Dikarya</taxon>
        <taxon>Ascomycota</taxon>
        <taxon>Pezizomycotina</taxon>
        <taxon>Dothideomycetes</taxon>
        <taxon>Pleosporomycetidae</taxon>
        <taxon>Pleosporales</taxon>
        <taxon>Pleosporineae</taxon>
        <taxon>Didymellaceae</taxon>
        <taxon>Ascochyta</taxon>
    </lineage>
</organism>
<dbReference type="EMBL" id="RZGK01000002">
    <property type="protein sequence ID" value="KAF9701186.1"/>
    <property type="molecule type" value="Genomic_DNA"/>
</dbReference>
<keyword evidence="8" id="KW-1185">Reference proteome</keyword>
<dbReference type="OrthoDB" id="3598904at2759"/>
<gene>
    <name evidence="7" type="ORF">EKO04_000067</name>
</gene>
<evidence type="ECO:0000256" key="4">
    <source>
        <dbReference type="ARBA" id="ARBA00023125"/>
    </source>
</evidence>
<protein>
    <submittedName>
        <fullName evidence="7">Uncharacterized protein</fullName>
    </submittedName>
</protein>
<reference evidence="7" key="1">
    <citation type="submission" date="2018-12" db="EMBL/GenBank/DDBJ databases">
        <authorList>
            <person name="Syme R.A."/>
            <person name="Farfan-Caceres L."/>
            <person name="Lichtenzveig J."/>
        </authorList>
    </citation>
    <scope>NUCLEOTIDE SEQUENCE</scope>
    <source>
        <strain evidence="7">Al4</strain>
    </source>
</reference>
<evidence type="ECO:0000313" key="7">
    <source>
        <dbReference type="EMBL" id="KAF9701186.1"/>
    </source>
</evidence>
<evidence type="ECO:0000256" key="3">
    <source>
        <dbReference type="ARBA" id="ARBA00023015"/>
    </source>
</evidence>
<proteinExistence type="predicted"/>
<keyword evidence="3" id="KW-0805">Transcription regulation</keyword>
<keyword evidence="1" id="KW-0479">Metal-binding</keyword>
<dbReference type="InterPro" id="IPR052360">
    <property type="entry name" value="Transcr_Regulatory_Proteins"/>
</dbReference>
<evidence type="ECO:0000256" key="1">
    <source>
        <dbReference type="ARBA" id="ARBA00022723"/>
    </source>
</evidence>
<reference evidence="7" key="2">
    <citation type="submission" date="2020-09" db="EMBL/GenBank/DDBJ databases">
        <title>Reference genome assembly for Australian Ascochyta lentis isolate Al4.</title>
        <authorList>
            <person name="Lee R.C."/>
            <person name="Farfan-Caceres L.M."/>
            <person name="Debler J.W."/>
            <person name="Williams A.H."/>
            <person name="Henares B.M."/>
        </authorList>
    </citation>
    <scope>NUCLEOTIDE SEQUENCE</scope>
    <source>
        <strain evidence="7">Al4</strain>
    </source>
</reference>
<dbReference type="PANTHER" id="PTHR36206">
    <property type="entry name" value="ASPERCRYPTIN BIOSYNTHESIS CLUSTER-SPECIFIC TRANSCRIPTION REGULATOR ATNN-RELATED"/>
    <property type="match status" value="1"/>
</dbReference>
<comment type="caution">
    <text evidence="7">The sequence shown here is derived from an EMBL/GenBank/DDBJ whole genome shotgun (WGS) entry which is preliminary data.</text>
</comment>
<keyword evidence="5" id="KW-0804">Transcription</keyword>
<keyword evidence="4" id="KW-0238">DNA-binding</keyword>
<sequence>MRTSQPTRTSTTSPPLVNQSQDIVDFVSETRSFNVPSFLLPSLRLETVDERISFQFFVTHAGPALARSSNSIFWQRQVLQAAHQHVSVQHCLMALGAMYRRFFECTSAHVDSDVANQHFQFALRQSNKAIQQLVKQQTRSSSIDAADKLTVMTCCILFGSLANLQGQQQAALDHLRSGIRMLRETTSQSHNRNAHPVSLGSLRSILTGLDIQARSSINWSEIQSWEPFFPTPQPSDAADIDISHPWALSELHCRIETLLNDTLAFNRGCVARPFSDRESIHHEHNALIWRYQRISQTLSSIRSLPLPSSHSPSQGLSRVLLLHAQTQHYLRSSILPLKHHFNISSPLSHTPYDATTLFSDMMSNAVHLLSATSPPGPIYTVAPGPLAALWLIATSAPSSCVALRKRAMELMLSHPRREGLFDGMLAGRIGRVAWGLEQAGARRELSVDGGRGEEGDLVVPEVARMVHVDVHQEGPWRARVKLANAGEVRRGGGTVVWIEW</sequence>
<accession>A0A8H7JEI4</accession>
<evidence type="ECO:0000313" key="8">
    <source>
        <dbReference type="Proteomes" id="UP000651452"/>
    </source>
</evidence>
<evidence type="ECO:0000256" key="6">
    <source>
        <dbReference type="ARBA" id="ARBA00023242"/>
    </source>
</evidence>
<dbReference type="GO" id="GO:0003677">
    <property type="term" value="F:DNA binding"/>
    <property type="evidence" value="ECO:0007669"/>
    <property type="project" value="UniProtKB-KW"/>
</dbReference>
<dbReference type="PANTHER" id="PTHR36206:SF12">
    <property type="entry name" value="ASPERCRYPTIN BIOSYNTHESIS CLUSTER-SPECIFIC TRANSCRIPTION REGULATOR ATNN-RELATED"/>
    <property type="match status" value="1"/>
</dbReference>
<dbReference type="AlphaFoldDB" id="A0A8H7JEI4"/>
<name>A0A8H7JEI4_9PLEO</name>